<dbReference type="EMBL" id="CP011144">
    <property type="protein sequence ID" value="AKC87899.1"/>
    <property type="molecule type" value="Genomic_DNA"/>
</dbReference>
<keyword evidence="2" id="KW-1185">Reference proteome</keyword>
<sequence>MSLSILQLVGSHGGWRLIDNGTPSFWFLEREQAMQIARVIADSRAGLRFIPTRIEAENDAGELELVASFP</sequence>
<dbReference type="RefSeq" id="WP_052633514.1">
    <property type="nucleotide sequence ID" value="NZ_CP011144.1"/>
</dbReference>
<protein>
    <recommendedName>
        <fullName evidence="3">DUF2188 domain-containing protein</fullName>
    </recommendedName>
</protein>
<name>A0A0E3Z5A2_9GAMM</name>
<reference evidence="1 2" key="1">
    <citation type="journal article" date="2015" name="Genome Announc.">
        <title>Complete Genome Sequence of Pseudoxanthomonas suwonensis Strain J1, a Cellulose-Degrading Bacterium Isolated from Leaf- and Wood-Enriched Soil.</title>
        <authorList>
            <person name="Hou L."/>
            <person name="Jiang J."/>
            <person name="Xu Z."/>
            <person name="Zhou Y."/>
            <person name="Leung F.C."/>
        </authorList>
    </citation>
    <scope>NUCLEOTIDE SEQUENCE [LARGE SCALE GENOMIC DNA]</scope>
    <source>
        <strain evidence="1 2">J1</strain>
    </source>
</reference>
<evidence type="ECO:0000313" key="2">
    <source>
        <dbReference type="Proteomes" id="UP000033067"/>
    </source>
</evidence>
<dbReference type="AlphaFoldDB" id="A0A0E3Z5A2"/>
<dbReference type="PATRIC" id="fig|314722.6.peg.3275"/>
<gene>
    <name evidence="1" type="ORF">WQ53_15125</name>
</gene>
<proteinExistence type="predicted"/>
<evidence type="ECO:0008006" key="3">
    <source>
        <dbReference type="Google" id="ProtNLM"/>
    </source>
</evidence>
<dbReference type="OrthoDB" id="5975757at2"/>
<organism evidence="1 2">
    <name type="scientific">Pseudoxanthomonas suwonensis</name>
    <dbReference type="NCBI Taxonomy" id="314722"/>
    <lineage>
        <taxon>Bacteria</taxon>
        <taxon>Pseudomonadati</taxon>
        <taxon>Pseudomonadota</taxon>
        <taxon>Gammaproteobacteria</taxon>
        <taxon>Lysobacterales</taxon>
        <taxon>Lysobacteraceae</taxon>
        <taxon>Pseudoxanthomonas</taxon>
    </lineage>
</organism>
<dbReference type="Proteomes" id="UP000033067">
    <property type="component" value="Chromosome"/>
</dbReference>
<evidence type="ECO:0000313" key="1">
    <source>
        <dbReference type="EMBL" id="AKC87899.1"/>
    </source>
</evidence>
<accession>A0A0E3Z5A2</accession>
<dbReference type="KEGG" id="psuw:WQ53_15125"/>